<comment type="cofactor">
    <cofactor evidence="1">
        <name>thiamine diphosphate</name>
        <dbReference type="ChEBI" id="CHEBI:58937"/>
    </cofactor>
</comment>
<comment type="caution">
    <text evidence="5">The sequence shown here is derived from an EMBL/GenBank/DDBJ whole genome shotgun (WGS) entry which is preliminary data.</text>
</comment>
<evidence type="ECO:0000259" key="4">
    <source>
        <dbReference type="Pfam" id="PF00456"/>
    </source>
</evidence>
<organism evidence="5 6">
    <name type="scientific">Gehongia tenuis</name>
    <dbReference type="NCBI Taxonomy" id="2763655"/>
    <lineage>
        <taxon>Bacteria</taxon>
        <taxon>Bacillati</taxon>
        <taxon>Bacillota</taxon>
        <taxon>Clostridia</taxon>
        <taxon>Christensenellales</taxon>
        <taxon>Christensenellaceae</taxon>
        <taxon>Gehongia</taxon>
    </lineage>
</organism>
<evidence type="ECO:0000256" key="3">
    <source>
        <dbReference type="ARBA" id="ARBA00023052"/>
    </source>
</evidence>
<keyword evidence="3" id="KW-0786">Thiamine pyrophosphate</keyword>
<dbReference type="Proteomes" id="UP000623172">
    <property type="component" value="Unassembled WGS sequence"/>
</dbReference>
<gene>
    <name evidence="5" type="ORF">H8696_02550</name>
</gene>
<dbReference type="InterPro" id="IPR005474">
    <property type="entry name" value="Transketolase_N"/>
</dbReference>
<dbReference type="SUPFAM" id="SSF52518">
    <property type="entry name" value="Thiamin diphosphate-binding fold (THDP-binding)"/>
    <property type="match status" value="1"/>
</dbReference>
<dbReference type="EMBL" id="JACRSR010000001">
    <property type="protein sequence ID" value="MBC8530722.1"/>
    <property type="molecule type" value="Genomic_DNA"/>
</dbReference>
<reference evidence="5" key="1">
    <citation type="submission" date="2020-08" db="EMBL/GenBank/DDBJ databases">
        <title>Genome public.</title>
        <authorList>
            <person name="Liu C."/>
            <person name="Sun Q."/>
        </authorList>
    </citation>
    <scope>NUCLEOTIDE SEQUENCE</scope>
    <source>
        <strain evidence="5">NSJ-53</strain>
    </source>
</reference>
<comment type="similarity">
    <text evidence="2">Belongs to the transketolase family.</text>
</comment>
<name>A0A926D3A4_9FIRM</name>
<dbReference type="RefSeq" id="WP_249314692.1">
    <property type="nucleotide sequence ID" value="NZ_JACRSR010000001.1"/>
</dbReference>
<dbReference type="Gene3D" id="3.40.50.970">
    <property type="match status" value="1"/>
</dbReference>
<evidence type="ECO:0000256" key="2">
    <source>
        <dbReference type="ARBA" id="ARBA00007131"/>
    </source>
</evidence>
<dbReference type="PANTHER" id="PTHR47514">
    <property type="entry name" value="TRANSKETOLASE N-TERMINAL SECTION-RELATED"/>
    <property type="match status" value="1"/>
</dbReference>
<dbReference type="InterPro" id="IPR029061">
    <property type="entry name" value="THDP-binding"/>
</dbReference>
<keyword evidence="6" id="KW-1185">Reference proteome</keyword>
<evidence type="ECO:0000256" key="1">
    <source>
        <dbReference type="ARBA" id="ARBA00001964"/>
    </source>
</evidence>
<proteinExistence type="inferred from homology"/>
<dbReference type="CDD" id="cd02012">
    <property type="entry name" value="TPP_TK"/>
    <property type="match status" value="1"/>
</dbReference>
<protein>
    <submittedName>
        <fullName evidence="5">Transketolase</fullName>
    </submittedName>
</protein>
<sequence length="284" mass="30807">MNEADILRGLRKKIFLTACAGGGGHLASSFSSLEILYTLYARKTMNFRCNEPLWADRDRLILSKGHAALACYTVLSHVGFFGEDVLSGYAKPHSVLGGEPSGESIPGIETPTGSLGHGLSFGVGTALASKMSHADFETFVLLGDGECEEGSVWEAVIAASALKLGRLIAIVDVNGLQKMATVSEIAGISSWEDKWRSFGWDVVSVDGHDLEALTQILSHRRSHEDKPLAIVAKTVKGKGVSIMENNPVWHYRMPGKKELKTFMAELDISQEEVDHAKSIYQCAE</sequence>
<dbReference type="PANTHER" id="PTHR47514:SF1">
    <property type="entry name" value="TRANSKETOLASE N-TERMINAL SECTION-RELATED"/>
    <property type="match status" value="1"/>
</dbReference>
<dbReference type="Pfam" id="PF00456">
    <property type="entry name" value="Transketolase_N"/>
    <property type="match status" value="1"/>
</dbReference>
<evidence type="ECO:0000313" key="6">
    <source>
        <dbReference type="Proteomes" id="UP000623172"/>
    </source>
</evidence>
<evidence type="ECO:0000313" key="5">
    <source>
        <dbReference type="EMBL" id="MBC8530722.1"/>
    </source>
</evidence>
<accession>A0A926D3A4</accession>
<dbReference type="AlphaFoldDB" id="A0A926D3A4"/>
<feature type="domain" description="Transketolase N-terminal" evidence="4">
    <location>
        <begin position="22"/>
        <end position="263"/>
    </location>
</feature>